<dbReference type="PANTHER" id="PTHR42815:SF2">
    <property type="entry name" value="FAD-BINDING, PUTATIVE (AFU_ORTHOLOGUE AFUA_6G07600)-RELATED"/>
    <property type="match status" value="1"/>
</dbReference>
<dbReference type="InterPro" id="IPR012349">
    <property type="entry name" value="Split_barrel_FMN-bd"/>
</dbReference>
<dbReference type="Gene3D" id="2.30.110.10">
    <property type="entry name" value="Electron Transport, Fmn-binding Protein, Chain A"/>
    <property type="match status" value="1"/>
</dbReference>
<proteinExistence type="predicted"/>
<evidence type="ECO:0000313" key="2">
    <source>
        <dbReference type="EMBL" id="MCE7008217.1"/>
    </source>
</evidence>
<dbReference type="EMBL" id="JAJVCN010000003">
    <property type="protein sequence ID" value="MCE7008217.1"/>
    <property type="molecule type" value="Genomic_DNA"/>
</dbReference>
<comment type="caution">
    <text evidence="2">The sequence shown here is derived from an EMBL/GenBank/DDBJ whole genome shotgun (WGS) entry which is preliminary data.</text>
</comment>
<reference evidence="2 3" key="1">
    <citation type="submission" date="2021-12" db="EMBL/GenBank/DDBJ databases">
        <title>Genome sequence of Kibdelosporangium philippinense ATCC 49844.</title>
        <authorList>
            <person name="Fedorov E.A."/>
            <person name="Omeragic M."/>
            <person name="Shalygina K.F."/>
            <person name="Maclea K.S."/>
        </authorList>
    </citation>
    <scope>NUCLEOTIDE SEQUENCE [LARGE SCALE GENOMIC DNA]</scope>
    <source>
        <strain evidence="2 3">ATCC 49844</strain>
    </source>
</reference>
<keyword evidence="3" id="KW-1185">Reference proteome</keyword>
<protein>
    <submittedName>
        <fullName evidence="2">Pyridoxamine 5'-phosphate oxidase family protein</fullName>
    </submittedName>
</protein>
<dbReference type="SUPFAM" id="SSF50475">
    <property type="entry name" value="FMN-binding split barrel"/>
    <property type="match status" value="1"/>
</dbReference>
<dbReference type="Proteomes" id="UP001521150">
    <property type="component" value="Unassembled WGS sequence"/>
</dbReference>
<evidence type="ECO:0000313" key="3">
    <source>
        <dbReference type="Proteomes" id="UP001521150"/>
    </source>
</evidence>
<gene>
    <name evidence="2" type="ORF">LWC34_36175</name>
</gene>
<evidence type="ECO:0000259" key="1">
    <source>
        <dbReference type="Pfam" id="PF01243"/>
    </source>
</evidence>
<sequence length="244" mass="26296">MPPEAAPGKGAALLVLLPGWRETLRINGTVETDGLAVEEAFLHCGKAIIRSNLWGPATSPGDDFLAAAPFAVITSRDGNGNADASPKGDPQVIRQIGPSTIAIAERPGNRRTDTFHNILEQPEIAIVAVAPGDNRTLEITGTARITTDLALRESMSERGRTPKAVLVVETSSVHLADSPALRDADLWNAEHHIDPAELPRPSEIWTAHVKLNESKGLAARTIRALVNERMTRAGTNLDYRQNLY</sequence>
<dbReference type="RefSeq" id="WP_233729744.1">
    <property type="nucleotide sequence ID" value="NZ_JAJVCN010000003.1"/>
</dbReference>
<dbReference type="PANTHER" id="PTHR42815">
    <property type="entry name" value="FAD-BINDING, PUTATIVE (AFU_ORTHOLOGUE AFUA_6G07600)-RELATED"/>
    <property type="match status" value="1"/>
</dbReference>
<feature type="domain" description="Pyridoxamine 5'-phosphate oxidase N-terminal" evidence="1">
    <location>
        <begin position="63"/>
        <end position="174"/>
    </location>
</feature>
<organism evidence="2 3">
    <name type="scientific">Kibdelosporangium philippinense</name>
    <dbReference type="NCBI Taxonomy" id="211113"/>
    <lineage>
        <taxon>Bacteria</taxon>
        <taxon>Bacillati</taxon>
        <taxon>Actinomycetota</taxon>
        <taxon>Actinomycetes</taxon>
        <taxon>Pseudonocardiales</taxon>
        <taxon>Pseudonocardiaceae</taxon>
        <taxon>Kibdelosporangium</taxon>
    </lineage>
</organism>
<accession>A0ABS8ZQX8</accession>
<dbReference type="Pfam" id="PF01243">
    <property type="entry name" value="PNPOx_N"/>
    <property type="match status" value="1"/>
</dbReference>
<name>A0ABS8ZQX8_9PSEU</name>
<dbReference type="InterPro" id="IPR011576">
    <property type="entry name" value="Pyridox_Oxase_N"/>
</dbReference>